<dbReference type="EMBL" id="KK115611">
    <property type="protein sequence ID" value="KFM65536.1"/>
    <property type="molecule type" value="Genomic_DNA"/>
</dbReference>
<dbReference type="PRINTS" id="PR00019">
    <property type="entry name" value="LEURICHRPT"/>
</dbReference>
<dbReference type="InterPro" id="IPR001611">
    <property type="entry name" value="Leu-rich_rpt"/>
</dbReference>
<dbReference type="Gene3D" id="3.80.10.10">
    <property type="entry name" value="Ribonuclease Inhibitor"/>
    <property type="match status" value="2"/>
</dbReference>
<dbReference type="Pfam" id="PF13855">
    <property type="entry name" value="LRR_8"/>
    <property type="match status" value="1"/>
</dbReference>
<dbReference type="PROSITE" id="PS51450">
    <property type="entry name" value="LRR"/>
    <property type="match status" value="1"/>
</dbReference>
<dbReference type="InterPro" id="IPR003591">
    <property type="entry name" value="Leu-rich_rpt_typical-subtyp"/>
</dbReference>
<evidence type="ECO:0000256" key="3">
    <source>
        <dbReference type="SAM" id="Coils"/>
    </source>
</evidence>
<evidence type="ECO:0000313" key="5">
    <source>
        <dbReference type="EMBL" id="KFM65536.1"/>
    </source>
</evidence>
<keyword evidence="6" id="KW-1185">Reference proteome</keyword>
<keyword evidence="2" id="KW-0677">Repeat</keyword>
<proteinExistence type="predicted"/>
<dbReference type="Pfam" id="PF23598">
    <property type="entry name" value="LRR_14"/>
    <property type="match status" value="1"/>
</dbReference>
<organism evidence="5 6">
    <name type="scientific">Stegodyphus mimosarum</name>
    <name type="common">African social velvet spider</name>
    <dbReference type="NCBI Taxonomy" id="407821"/>
    <lineage>
        <taxon>Eukaryota</taxon>
        <taxon>Metazoa</taxon>
        <taxon>Ecdysozoa</taxon>
        <taxon>Arthropoda</taxon>
        <taxon>Chelicerata</taxon>
        <taxon>Arachnida</taxon>
        <taxon>Araneae</taxon>
        <taxon>Araneomorphae</taxon>
        <taxon>Entelegynae</taxon>
        <taxon>Eresoidea</taxon>
        <taxon>Eresidae</taxon>
        <taxon>Stegodyphus</taxon>
    </lineage>
</organism>
<dbReference type="OMA" id="YDVKPPT"/>
<dbReference type="GO" id="GO:0004826">
    <property type="term" value="F:phenylalanine-tRNA ligase activity"/>
    <property type="evidence" value="ECO:0007669"/>
    <property type="project" value="InterPro"/>
</dbReference>
<dbReference type="InterPro" id="IPR005146">
    <property type="entry name" value="B3/B4_tRNA-bd"/>
</dbReference>
<evidence type="ECO:0000313" key="6">
    <source>
        <dbReference type="Proteomes" id="UP000054359"/>
    </source>
</evidence>
<name>A0A087TK97_STEMI</name>
<dbReference type="STRING" id="407821.A0A087TK97"/>
<dbReference type="InterPro" id="IPR045060">
    <property type="entry name" value="Phe-tRNA-ligase_IIc_bsu"/>
</dbReference>
<dbReference type="GO" id="GO:0006432">
    <property type="term" value="P:phenylalanyl-tRNA aminoacylation"/>
    <property type="evidence" value="ECO:0007669"/>
    <property type="project" value="InterPro"/>
</dbReference>
<sequence>MMSNSWAEVVQAQKEKRCELVFSGPFYDKLILKGGLDPGIFQIKHLNFLEISKTSLKDLPSDVGELVNLTRMVVCNNALIALPPEIGKLKKLKYLDVSHNKITELPSQLSELTDLQSLNVSTNKLSGLPALNEKSNLVTLNISYNNFSVFPVNICDAKLKHFTDLLASNNDISAIPPEIEHLSSLKVLDLGKNALVTLPGELGSCTKIKELNLKGNPLKDNRLNKLLEQCHVKQVMEYIRQHYPKVNAENDNKQAKSKKKTKQNKKVEIEEDGFADMLDELKVLHVSDETLKVITTPKVVDVRPYIVCCKVLNTDLSDGNLLKKFITLQTKLHDSICEKRTAATIATHDIGKIQGNLIYDAKPPQEIKITPLNRKKELTATELYTQLNDEADAIRKEKKKNTYSGIHKYLYLLKDKQLYPCLTDSSGTVISFPPITNSDATKISSDTKSMLLEVTGNNLNTCKKVMDRLLEEILKLGIGNTLKDVEGDVDKKQQNILTVQQIKVVDEEGQLKVVYPSRTDIQIENILVTRN</sequence>
<protein>
    <submittedName>
        <fullName evidence="5">Leucine-rich repeat-containing protein 47</fullName>
    </submittedName>
</protein>
<feature type="non-terminal residue" evidence="5">
    <location>
        <position position="531"/>
    </location>
</feature>
<dbReference type="PANTHER" id="PTHR10947:SF3">
    <property type="entry name" value="LEUCINE-RICH REPEAT-CONTAINING PROTEIN 47"/>
    <property type="match status" value="1"/>
</dbReference>
<dbReference type="InterPro" id="IPR032675">
    <property type="entry name" value="LRR_dom_sf"/>
</dbReference>
<gene>
    <name evidence="5" type="ORF">X975_02524</name>
</gene>
<dbReference type="SMART" id="SM00365">
    <property type="entry name" value="LRR_SD22"/>
    <property type="match status" value="2"/>
</dbReference>
<feature type="domain" description="B3/B4 tRNA-binding" evidence="4">
    <location>
        <begin position="302"/>
        <end position="478"/>
    </location>
</feature>
<reference evidence="5 6" key="1">
    <citation type="submission" date="2013-11" db="EMBL/GenBank/DDBJ databases">
        <title>Genome sequencing of Stegodyphus mimosarum.</title>
        <authorList>
            <person name="Bechsgaard J."/>
        </authorList>
    </citation>
    <scope>NUCLEOTIDE SEQUENCE [LARGE SCALE GENOMIC DNA]</scope>
</reference>
<keyword evidence="1" id="KW-0433">Leucine-rich repeat</keyword>
<evidence type="ECO:0000256" key="2">
    <source>
        <dbReference type="ARBA" id="ARBA00022737"/>
    </source>
</evidence>
<keyword evidence="3" id="KW-0175">Coiled coil</keyword>
<dbReference type="SMART" id="SM00873">
    <property type="entry name" value="B3_4"/>
    <property type="match status" value="1"/>
</dbReference>
<dbReference type="InterPro" id="IPR055414">
    <property type="entry name" value="LRR_R13L4/SHOC2-like"/>
</dbReference>
<dbReference type="SMART" id="SM00364">
    <property type="entry name" value="LRR_BAC"/>
    <property type="match status" value="4"/>
</dbReference>
<dbReference type="Gene3D" id="3.50.40.10">
    <property type="entry name" value="Phenylalanyl-trna Synthetase, Chain B, domain 3"/>
    <property type="match status" value="1"/>
</dbReference>
<evidence type="ECO:0000259" key="4">
    <source>
        <dbReference type="SMART" id="SM00873"/>
    </source>
</evidence>
<dbReference type="GO" id="GO:0003723">
    <property type="term" value="F:RNA binding"/>
    <property type="evidence" value="ECO:0007669"/>
    <property type="project" value="InterPro"/>
</dbReference>
<dbReference type="InterPro" id="IPR020825">
    <property type="entry name" value="Phe-tRNA_synthase-like_B3/B4"/>
</dbReference>
<accession>A0A087TK97</accession>
<dbReference type="AlphaFoldDB" id="A0A087TK97"/>
<dbReference type="PANTHER" id="PTHR10947">
    <property type="entry name" value="PHENYLALANYL-TRNA SYNTHETASE BETA CHAIN AND LEUCINE-RICH REPEAT-CONTAINING PROTEIN 47"/>
    <property type="match status" value="1"/>
</dbReference>
<evidence type="ECO:0000256" key="1">
    <source>
        <dbReference type="ARBA" id="ARBA00022614"/>
    </source>
</evidence>
<dbReference type="OrthoDB" id="67933at2759"/>
<dbReference type="SMART" id="SM00369">
    <property type="entry name" value="LRR_TYP"/>
    <property type="match status" value="6"/>
</dbReference>
<dbReference type="SUPFAM" id="SSF52058">
    <property type="entry name" value="L domain-like"/>
    <property type="match status" value="1"/>
</dbReference>
<feature type="coiled-coil region" evidence="3">
    <location>
        <begin position="245"/>
        <end position="272"/>
    </location>
</feature>
<dbReference type="Proteomes" id="UP000054359">
    <property type="component" value="Unassembled WGS sequence"/>
</dbReference>